<dbReference type="Proteomes" id="UP000177052">
    <property type="component" value="Unassembled WGS sequence"/>
</dbReference>
<reference evidence="2 3" key="1">
    <citation type="journal article" date="2016" name="Nat. Commun.">
        <title>Thousands of microbial genomes shed light on interconnected biogeochemical processes in an aquifer system.</title>
        <authorList>
            <person name="Anantharaman K."/>
            <person name="Brown C.T."/>
            <person name="Hug L.A."/>
            <person name="Sharon I."/>
            <person name="Castelle C.J."/>
            <person name="Probst A.J."/>
            <person name="Thomas B.C."/>
            <person name="Singh A."/>
            <person name="Wilkins M.J."/>
            <person name="Karaoz U."/>
            <person name="Brodie E.L."/>
            <person name="Williams K.H."/>
            <person name="Hubbard S.S."/>
            <person name="Banfield J.F."/>
        </authorList>
    </citation>
    <scope>NUCLEOTIDE SEQUENCE [LARGE SCALE GENOMIC DNA]</scope>
</reference>
<feature type="transmembrane region" description="Helical" evidence="1">
    <location>
        <begin position="6"/>
        <end position="22"/>
    </location>
</feature>
<sequence length="143" mass="15536">MNKNIYIVLFVVIVLGIVFWMYSSSQKEKTSPTSPATVATLSVVSDTSSASAVLSGAKTVIWQTTNYPTDVGVNINLIRKISDSPNQFVIVRAITTDTPNDGQETWIPQDGENTSDLYVEVTCLNTYQFTAGCSIFDGAVKVN</sequence>
<keyword evidence="1" id="KW-1133">Transmembrane helix</keyword>
<protein>
    <submittedName>
        <fullName evidence="2">Uncharacterized protein</fullName>
    </submittedName>
</protein>
<accession>A0A1F6WBY9</accession>
<dbReference type="AlphaFoldDB" id="A0A1F6WBY9"/>
<comment type="caution">
    <text evidence="2">The sequence shown here is derived from an EMBL/GenBank/DDBJ whole genome shotgun (WGS) entry which is preliminary data.</text>
</comment>
<evidence type="ECO:0000313" key="3">
    <source>
        <dbReference type="Proteomes" id="UP000177052"/>
    </source>
</evidence>
<proteinExistence type="predicted"/>
<organism evidence="2 3">
    <name type="scientific">Candidatus Nomurabacteria bacterium RIFCSPHIGHO2_12_FULL_37_29</name>
    <dbReference type="NCBI Taxonomy" id="1801759"/>
    <lineage>
        <taxon>Bacteria</taxon>
        <taxon>Candidatus Nomuraibacteriota</taxon>
    </lineage>
</organism>
<gene>
    <name evidence="2" type="ORF">A3F19_01915</name>
</gene>
<keyword evidence="1" id="KW-0472">Membrane</keyword>
<keyword evidence="1" id="KW-0812">Transmembrane</keyword>
<dbReference type="EMBL" id="MFUJ01000021">
    <property type="protein sequence ID" value="OGI79205.1"/>
    <property type="molecule type" value="Genomic_DNA"/>
</dbReference>
<evidence type="ECO:0000313" key="2">
    <source>
        <dbReference type="EMBL" id="OGI79205.1"/>
    </source>
</evidence>
<name>A0A1F6WBY9_9BACT</name>
<evidence type="ECO:0000256" key="1">
    <source>
        <dbReference type="SAM" id="Phobius"/>
    </source>
</evidence>